<sequence length="116" mass="13542">MKYIIPLLLATCALAKPTVNPGDEIILDKPDLEAGMPLINLANGYNDDVKLFRDEERAKKSERKWKRHYDHDHDHHEHEDDHEDHISREEDDDDDDDTDDGDDTDELEGLWRRPAV</sequence>
<dbReference type="AlphaFoldDB" id="A0AAV9XR39"/>
<evidence type="ECO:0000313" key="3">
    <source>
        <dbReference type="EMBL" id="KAK6544411.1"/>
    </source>
</evidence>
<dbReference type="Proteomes" id="UP001365542">
    <property type="component" value="Unassembled WGS sequence"/>
</dbReference>
<comment type="caution">
    <text evidence="3">The sequence shown here is derived from an EMBL/GenBank/DDBJ whole genome shotgun (WGS) entry which is preliminary data.</text>
</comment>
<evidence type="ECO:0000313" key="4">
    <source>
        <dbReference type="Proteomes" id="UP001365542"/>
    </source>
</evidence>
<reference evidence="3 4" key="1">
    <citation type="submission" date="2019-10" db="EMBL/GenBank/DDBJ databases">
        <authorList>
            <person name="Palmer J.M."/>
        </authorList>
    </citation>
    <scope>NUCLEOTIDE SEQUENCE [LARGE SCALE GENOMIC DNA]</scope>
    <source>
        <strain evidence="3 4">TWF694</strain>
    </source>
</reference>
<feature type="signal peptide" evidence="2">
    <location>
        <begin position="1"/>
        <end position="15"/>
    </location>
</feature>
<protein>
    <submittedName>
        <fullName evidence="3">Uncharacterized protein</fullName>
    </submittedName>
</protein>
<keyword evidence="4" id="KW-1185">Reference proteome</keyword>
<name>A0AAV9XR39_9PEZI</name>
<accession>A0AAV9XR39</accession>
<feature type="compositionally biased region" description="Acidic residues" evidence="1">
    <location>
        <begin position="89"/>
        <end position="108"/>
    </location>
</feature>
<feature type="region of interest" description="Disordered" evidence="1">
    <location>
        <begin position="60"/>
        <end position="116"/>
    </location>
</feature>
<feature type="chain" id="PRO_5043597684" evidence="2">
    <location>
        <begin position="16"/>
        <end position="116"/>
    </location>
</feature>
<keyword evidence="2" id="KW-0732">Signal</keyword>
<evidence type="ECO:0000256" key="2">
    <source>
        <dbReference type="SAM" id="SignalP"/>
    </source>
</evidence>
<evidence type="ECO:0000256" key="1">
    <source>
        <dbReference type="SAM" id="MobiDB-lite"/>
    </source>
</evidence>
<proteinExistence type="predicted"/>
<gene>
    <name evidence="3" type="ORF">TWF694_001106</name>
</gene>
<organism evidence="3 4">
    <name type="scientific">Orbilia ellipsospora</name>
    <dbReference type="NCBI Taxonomy" id="2528407"/>
    <lineage>
        <taxon>Eukaryota</taxon>
        <taxon>Fungi</taxon>
        <taxon>Dikarya</taxon>
        <taxon>Ascomycota</taxon>
        <taxon>Pezizomycotina</taxon>
        <taxon>Orbiliomycetes</taxon>
        <taxon>Orbiliales</taxon>
        <taxon>Orbiliaceae</taxon>
        <taxon>Orbilia</taxon>
    </lineage>
</organism>
<feature type="compositionally biased region" description="Basic and acidic residues" evidence="1">
    <location>
        <begin position="69"/>
        <end position="88"/>
    </location>
</feature>
<dbReference type="EMBL" id="JAVHJO010000001">
    <property type="protein sequence ID" value="KAK6544411.1"/>
    <property type="molecule type" value="Genomic_DNA"/>
</dbReference>